<gene>
    <name evidence="1" type="ORF">B0I36DRAFT_366127</name>
</gene>
<reference evidence="1" key="1">
    <citation type="journal article" date="2021" name="Nat. Commun.">
        <title>Genetic determinants of endophytism in the Arabidopsis root mycobiome.</title>
        <authorList>
            <person name="Mesny F."/>
            <person name="Miyauchi S."/>
            <person name="Thiergart T."/>
            <person name="Pickel B."/>
            <person name="Atanasova L."/>
            <person name="Karlsson M."/>
            <person name="Huettel B."/>
            <person name="Barry K.W."/>
            <person name="Haridas S."/>
            <person name="Chen C."/>
            <person name="Bauer D."/>
            <person name="Andreopoulos W."/>
            <person name="Pangilinan J."/>
            <person name="LaButti K."/>
            <person name="Riley R."/>
            <person name="Lipzen A."/>
            <person name="Clum A."/>
            <person name="Drula E."/>
            <person name="Henrissat B."/>
            <person name="Kohler A."/>
            <person name="Grigoriev I.V."/>
            <person name="Martin F.M."/>
            <person name="Hacquard S."/>
        </authorList>
    </citation>
    <scope>NUCLEOTIDE SEQUENCE</scope>
    <source>
        <strain evidence="1">MPI-CAGE-CH-0230</strain>
    </source>
</reference>
<dbReference type="Gene3D" id="3.40.50.1000">
    <property type="entry name" value="HAD superfamily/HAD-like"/>
    <property type="match status" value="1"/>
</dbReference>
<dbReference type="Proteomes" id="UP000756346">
    <property type="component" value="Unassembled WGS sequence"/>
</dbReference>
<sequence>MKRKRGVSVYMVSGDDEGAIQYLVSELSILSDNVRARSSPADKKDCIQMFLGHTATGREKAALIAVLVVVFCGDGNQRRRR</sequence>
<evidence type="ECO:0000313" key="1">
    <source>
        <dbReference type="EMBL" id="KAH7026583.1"/>
    </source>
</evidence>
<protein>
    <submittedName>
        <fullName evidence="1">Uncharacterized protein</fullName>
    </submittedName>
</protein>
<keyword evidence="2" id="KW-1185">Reference proteome</keyword>
<name>A0A9P8Y0Q3_9PEZI</name>
<dbReference type="InterPro" id="IPR023214">
    <property type="entry name" value="HAD_sf"/>
</dbReference>
<dbReference type="SUPFAM" id="SSF56784">
    <property type="entry name" value="HAD-like"/>
    <property type="match status" value="1"/>
</dbReference>
<proteinExistence type="predicted"/>
<dbReference type="AlphaFoldDB" id="A0A9P8Y0Q3"/>
<dbReference type="InterPro" id="IPR036412">
    <property type="entry name" value="HAD-like_sf"/>
</dbReference>
<dbReference type="EMBL" id="JAGTJQ010000008">
    <property type="protein sequence ID" value="KAH7026583.1"/>
    <property type="molecule type" value="Genomic_DNA"/>
</dbReference>
<evidence type="ECO:0000313" key="2">
    <source>
        <dbReference type="Proteomes" id="UP000756346"/>
    </source>
</evidence>
<dbReference type="RefSeq" id="XP_046009800.1">
    <property type="nucleotide sequence ID" value="XM_046159242.1"/>
</dbReference>
<dbReference type="GeneID" id="70188788"/>
<comment type="caution">
    <text evidence="1">The sequence shown here is derived from an EMBL/GenBank/DDBJ whole genome shotgun (WGS) entry which is preliminary data.</text>
</comment>
<accession>A0A9P8Y0Q3</accession>
<organism evidence="1 2">
    <name type="scientific">Microdochium trichocladiopsis</name>
    <dbReference type="NCBI Taxonomy" id="1682393"/>
    <lineage>
        <taxon>Eukaryota</taxon>
        <taxon>Fungi</taxon>
        <taxon>Dikarya</taxon>
        <taxon>Ascomycota</taxon>
        <taxon>Pezizomycotina</taxon>
        <taxon>Sordariomycetes</taxon>
        <taxon>Xylariomycetidae</taxon>
        <taxon>Xylariales</taxon>
        <taxon>Microdochiaceae</taxon>
        <taxon>Microdochium</taxon>
    </lineage>
</organism>